<evidence type="ECO:0000256" key="1">
    <source>
        <dbReference type="ARBA" id="ARBA00002834"/>
    </source>
</evidence>
<evidence type="ECO:0000256" key="2">
    <source>
        <dbReference type="ARBA" id="ARBA00004948"/>
    </source>
</evidence>
<evidence type="ECO:0000256" key="5">
    <source>
        <dbReference type="ARBA" id="ARBA00023002"/>
    </source>
</evidence>
<dbReference type="GO" id="GO:0009229">
    <property type="term" value="P:thiamine diphosphate biosynthetic process"/>
    <property type="evidence" value="ECO:0007669"/>
    <property type="project" value="UniProtKB-UniRule"/>
</dbReference>
<dbReference type="InterPro" id="IPR006076">
    <property type="entry name" value="FAD-dep_OxRdtase"/>
</dbReference>
<evidence type="ECO:0000256" key="6">
    <source>
        <dbReference type="ARBA" id="ARBA00023270"/>
    </source>
</evidence>
<comment type="pathway">
    <text evidence="2 9">Cofactor biosynthesis; thiamine diphosphate biosynthesis.</text>
</comment>
<sequence>MSSKILILGSGVIGLAIAVELQLRGAQVTLVGRDINGAATNAAAGMLAPGAEQIPAGSMQDLCRRSLYLYPEWTRKIEESTGENSGYWCCGILAPVFKELENSKQNTKFVETYRGTSQTLEAGKQSDDSGYWLNKEAIHQYQPGLSTEVIGGWWYPEDGQVDNRALAKALLTYSHSLGIDIKEGVIVEGIQQRQGEVIGVQTNIGTLSAEHYVLAAGAWSNQILPLPVNPRKGQMLSLRVPESITELPLNRVLFGENIYIVPRRDRRIILGATSEDVGFTPGNTPVGIQNLLQQAIRLYPELKDYPIQELWWGFRPTTPDELPILGSSPCKNLTLATGHHRNGILLAPITAKLIADSIWEEKSDPLLSDFHFSRFLERSSTNIPMLTHPANFSPNSAVADRQNIQYLEDSLLKIAGKTFQSRLMTGTGKYRSIEEMQQSVIASGCEIVTVAVRRVQTNAPGHEGLAEALDWGKIWMLPNTAGCKTAEEAVRVARLGREMAKLLGQEDNNFVKLEVIPDPKYLLPDPIGTLQAAEQLVKEGFAVLPYINADPMLAKHLEEAGCATVMPLAAPIGSGQGLQTIANIKIIIENAQVPIVVDAGIGLPSEAAQAMELGADALLINSAIALAQNSPAMAQAMKLAANSGRIAYLAGRMPIQSHAIASSPVSGRINE</sequence>
<reference evidence="12 13" key="1">
    <citation type="journal article" date="2015" name="Genome Announc.">
        <title>Draft Genome of the Euendolithic (true boring) Cyanobacterium Mastigocoleus testarum strain BC008.</title>
        <authorList>
            <person name="Guida B.S."/>
            <person name="Garcia-Pichel F."/>
        </authorList>
    </citation>
    <scope>NUCLEOTIDE SEQUENCE [LARGE SCALE GENOMIC DNA]</scope>
    <source>
        <strain evidence="12 13">BC008</strain>
    </source>
</reference>
<evidence type="ECO:0000256" key="8">
    <source>
        <dbReference type="ARBA" id="ARBA00049897"/>
    </source>
</evidence>
<comment type="similarity">
    <text evidence="9">Belongs to the ThiG family.</text>
</comment>
<dbReference type="NCBIfam" id="TIGR02352">
    <property type="entry name" value="thiamin_ThiO"/>
    <property type="match status" value="1"/>
</dbReference>
<comment type="caution">
    <text evidence="12">The sequence shown here is derived from an EMBL/GenBank/DDBJ whole genome shotgun (WGS) entry which is preliminary data.</text>
</comment>
<feature type="active site" description="Schiff-base intermediate with DXP" evidence="9">
    <location>
        <position position="512"/>
    </location>
</feature>
<dbReference type="AlphaFoldDB" id="A0A0V7ZPZ0"/>
<dbReference type="EMBL" id="LMTZ01000096">
    <property type="protein sequence ID" value="KST66522.1"/>
    <property type="molecule type" value="Genomic_DNA"/>
</dbReference>
<dbReference type="SUPFAM" id="SSF110399">
    <property type="entry name" value="ThiG-like"/>
    <property type="match status" value="1"/>
</dbReference>
<dbReference type="HAMAP" id="MF_00443">
    <property type="entry name" value="ThiG"/>
    <property type="match status" value="1"/>
</dbReference>
<dbReference type="GO" id="GO:0043799">
    <property type="term" value="F:glycine oxidase activity"/>
    <property type="evidence" value="ECO:0007669"/>
    <property type="project" value="UniProtKB-EC"/>
</dbReference>
<dbReference type="GO" id="GO:0050660">
    <property type="term" value="F:flavin adenine dinucleotide binding"/>
    <property type="evidence" value="ECO:0007669"/>
    <property type="project" value="InterPro"/>
</dbReference>
<dbReference type="InterPro" id="IPR008867">
    <property type="entry name" value="ThiG"/>
</dbReference>
<evidence type="ECO:0000256" key="4">
    <source>
        <dbReference type="ARBA" id="ARBA00022977"/>
    </source>
</evidence>
<dbReference type="Proteomes" id="UP000053372">
    <property type="component" value="Unassembled WGS sequence"/>
</dbReference>
<dbReference type="EC" id="2.8.1.10" evidence="9"/>
<feature type="binding site" evidence="9">
    <location>
        <begin position="621"/>
        <end position="622"/>
    </location>
    <ligand>
        <name>1-deoxy-D-xylulose 5-phosphate</name>
        <dbReference type="ChEBI" id="CHEBI:57792"/>
    </ligand>
</feature>
<comment type="subcellular location">
    <subcellularLocation>
        <location evidence="9">Cytoplasm</location>
    </subcellularLocation>
</comment>
<dbReference type="InterPro" id="IPR036188">
    <property type="entry name" value="FAD/NAD-bd_sf"/>
</dbReference>
<dbReference type="UniPathway" id="UPA00060"/>
<gene>
    <name evidence="9" type="primary">thiG</name>
    <name evidence="12" type="ORF">BC008_43115</name>
</gene>
<dbReference type="Gene3D" id="3.20.20.70">
    <property type="entry name" value="Aldolase class I"/>
    <property type="match status" value="1"/>
</dbReference>
<evidence type="ECO:0000256" key="7">
    <source>
        <dbReference type="ARBA" id="ARBA00049872"/>
    </source>
</evidence>
<dbReference type="CDD" id="cd04728">
    <property type="entry name" value="ThiG"/>
    <property type="match status" value="1"/>
</dbReference>
<comment type="subunit">
    <text evidence="9">Homotetramer. Forms heterodimers with either ThiH or ThiS.</text>
</comment>
<feature type="domain" description="FAD dependent oxidoreductase" evidence="10">
    <location>
        <begin position="4"/>
        <end position="356"/>
    </location>
</feature>
<keyword evidence="5" id="KW-0560">Oxidoreductase</keyword>
<name>A0A0V7ZPZ0_9CYAN</name>
<dbReference type="PANTHER" id="PTHR34266">
    <property type="entry name" value="THIAZOLE SYNTHASE"/>
    <property type="match status" value="1"/>
</dbReference>
<feature type="domain" description="Thiazole synthase ThiG" evidence="11">
    <location>
        <begin position="413"/>
        <end position="664"/>
    </location>
</feature>
<dbReference type="GO" id="GO:0005737">
    <property type="term" value="C:cytoplasm"/>
    <property type="evidence" value="ECO:0007669"/>
    <property type="project" value="UniProtKB-SubCell"/>
</dbReference>
<feature type="binding site" evidence="9">
    <location>
        <begin position="599"/>
        <end position="600"/>
    </location>
    <ligand>
        <name>1-deoxy-D-xylulose 5-phosphate</name>
        <dbReference type="ChEBI" id="CHEBI:57792"/>
    </ligand>
</feature>
<evidence type="ECO:0000259" key="10">
    <source>
        <dbReference type="Pfam" id="PF01266"/>
    </source>
</evidence>
<dbReference type="GO" id="GO:1990107">
    <property type="term" value="F:thiazole synthase activity"/>
    <property type="evidence" value="ECO:0007669"/>
    <property type="project" value="UniProtKB-EC"/>
</dbReference>
<keyword evidence="6 9" id="KW-0704">Schiff base</keyword>
<evidence type="ECO:0000256" key="3">
    <source>
        <dbReference type="ARBA" id="ARBA00022679"/>
    </source>
</evidence>
<evidence type="ECO:0000313" key="12">
    <source>
        <dbReference type="EMBL" id="KST66522.1"/>
    </source>
</evidence>
<keyword evidence="13" id="KW-1185">Reference proteome</keyword>
<dbReference type="InterPro" id="IPR012727">
    <property type="entry name" value="Gly_oxidase_ThiO"/>
</dbReference>
<feature type="binding site" evidence="9">
    <location>
        <position position="573"/>
    </location>
    <ligand>
        <name>1-deoxy-D-xylulose 5-phosphate</name>
        <dbReference type="ChEBI" id="CHEBI:57792"/>
    </ligand>
</feature>
<comment type="catalytic activity">
    <reaction evidence="8 9">
        <text>[ThiS sulfur-carrier protein]-C-terminal-Gly-aminoethanethioate + 2-iminoacetate + 1-deoxy-D-xylulose 5-phosphate = [ThiS sulfur-carrier protein]-C-terminal Gly-Gly + 2-[(2R,5Z)-2-carboxy-4-methylthiazol-5(2H)-ylidene]ethyl phosphate + 2 H2O + H(+)</text>
        <dbReference type="Rhea" id="RHEA:26297"/>
        <dbReference type="Rhea" id="RHEA-COMP:12909"/>
        <dbReference type="Rhea" id="RHEA-COMP:19908"/>
        <dbReference type="ChEBI" id="CHEBI:15377"/>
        <dbReference type="ChEBI" id="CHEBI:15378"/>
        <dbReference type="ChEBI" id="CHEBI:57792"/>
        <dbReference type="ChEBI" id="CHEBI:62899"/>
        <dbReference type="ChEBI" id="CHEBI:77846"/>
        <dbReference type="ChEBI" id="CHEBI:90778"/>
        <dbReference type="ChEBI" id="CHEBI:232372"/>
        <dbReference type="EC" id="2.8.1.10"/>
    </reaction>
</comment>
<evidence type="ECO:0000259" key="11">
    <source>
        <dbReference type="Pfam" id="PF05690"/>
    </source>
</evidence>
<protein>
    <recommendedName>
        <fullName evidence="9">Thiazole synthase</fullName>
        <ecNumber evidence="9">2.8.1.10</ecNumber>
    </recommendedName>
</protein>
<comment type="function">
    <text evidence="1 9">Catalyzes the rearrangement of 1-deoxy-D-xylulose 5-phosphate (DXP) to produce the thiazole phosphate moiety of thiamine. Sulfur is provided by the thiocarboxylate moiety of the carrier protein ThiS. In vitro, sulfur can be provided by H(2)S.</text>
</comment>
<dbReference type="SUPFAM" id="SSF51905">
    <property type="entry name" value="FAD/NAD(P)-binding domain"/>
    <property type="match status" value="1"/>
</dbReference>
<evidence type="ECO:0000256" key="9">
    <source>
        <dbReference type="HAMAP-Rule" id="MF_00443"/>
    </source>
</evidence>
<proteinExistence type="inferred from homology"/>
<keyword evidence="4 9" id="KW-0784">Thiamine biosynthesis</keyword>
<dbReference type="PANTHER" id="PTHR34266:SF2">
    <property type="entry name" value="THIAZOLE SYNTHASE"/>
    <property type="match status" value="1"/>
</dbReference>
<dbReference type="Pfam" id="PF05690">
    <property type="entry name" value="ThiG"/>
    <property type="match status" value="1"/>
</dbReference>
<accession>A0A0V7ZPZ0</accession>
<dbReference type="InterPro" id="IPR033983">
    <property type="entry name" value="Thiazole_synthase_ThiG"/>
</dbReference>
<evidence type="ECO:0000313" key="13">
    <source>
        <dbReference type="Proteomes" id="UP000053372"/>
    </source>
</evidence>
<dbReference type="SUPFAM" id="SSF54373">
    <property type="entry name" value="FAD-linked reductases, C-terminal domain"/>
    <property type="match status" value="1"/>
</dbReference>
<dbReference type="Pfam" id="PF01266">
    <property type="entry name" value="DAO"/>
    <property type="match status" value="1"/>
</dbReference>
<keyword evidence="9" id="KW-0963">Cytoplasm</keyword>
<dbReference type="Gene3D" id="3.50.50.60">
    <property type="entry name" value="FAD/NAD(P)-binding domain"/>
    <property type="match status" value="1"/>
</dbReference>
<dbReference type="OrthoDB" id="9805935at2"/>
<organism evidence="12 13">
    <name type="scientific">Mastigocoleus testarum BC008</name>
    <dbReference type="NCBI Taxonomy" id="371196"/>
    <lineage>
        <taxon>Bacteria</taxon>
        <taxon>Bacillati</taxon>
        <taxon>Cyanobacteriota</taxon>
        <taxon>Cyanophyceae</taxon>
        <taxon>Nostocales</taxon>
        <taxon>Hapalosiphonaceae</taxon>
        <taxon>Mastigocoleus</taxon>
    </lineage>
</organism>
<dbReference type="InterPro" id="IPR013785">
    <property type="entry name" value="Aldolase_TIM"/>
</dbReference>
<dbReference type="Gene3D" id="3.30.9.10">
    <property type="entry name" value="D-Amino Acid Oxidase, subunit A, domain 2"/>
    <property type="match status" value="1"/>
</dbReference>
<comment type="catalytic activity">
    <reaction evidence="7">
        <text>glycine + O2 + H2O = glyoxylate + H2O2 + NH4(+)</text>
        <dbReference type="Rhea" id="RHEA:11532"/>
        <dbReference type="ChEBI" id="CHEBI:15377"/>
        <dbReference type="ChEBI" id="CHEBI:15379"/>
        <dbReference type="ChEBI" id="CHEBI:16240"/>
        <dbReference type="ChEBI" id="CHEBI:28938"/>
        <dbReference type="ChEBI" id="CHEBI:36655"/>
        <dbReference type="ChEBI" id="CHEBI:57305"/>
        <dbReference type="EC" id="1.4.3.19"/>
    </reaction>
</comment>
<keyword evidence="3 9" id="KW-0808">Transferase</keyword>